<dbReference type="UniPathway" id="UPA00251">
    <property type="reaction ID" value="UER00320"/>
</dbReference>
<dbReference type="InterPro" id="IPR036108">
    <property type="entry name" value="4pyrrol_syn_uPrphyn_synt_sf"/>
</dbReference>
<dbReference type="OMA" id="IHGADTG"/>
<dbReference type="AlphaFoldDB" id="A0A0A1NTZ0"/>
<dbReference type="GO" id="GO:0006780">
    <property type="term" value="P:uroporphyrinogen III biosynthetic process"/>
    <property type="evidence" value="ECO:0007669"/>
    <property type="project" value="InterPro"/>
</dbReference>
<evidence type="ECO:0000259" key="1">
    <source>
        <dbReference type="Pfam" id="PF02602"/>
    </source>
</evidence>
<sequence>MLEKRVWIFKDKKDNNDEYDSLLIKNNYSPEFIPLLDYTCQNVDMLKSILITGPHALNLSGLILTSQKSVHTLTKAYTPLKDEIRQQWHELPVFVVGPQTEQLLAQSPLYSHCHTNHWIEAPRALELIKPIIDHYNKKGQLLFLAGDKRRDVIPQALTEAKIPFLEVQTYATCPHPDLPARLQQLEQAEAEWAVFFSPSGLKFIQSALPTSKLLQSGQIKIAAIGPTTADYIHALGLTVHAVAEKPDAKHLVDAVVKFDMTGKYQK</sequence>
<organism evidence="2 3">
    <name type="scientific">Rhizopus microsporus</name>
    <dbReference type="NCBI Taxonomy" id="58291"/>
    <lineage>
        <taxon>Eukaryota</taxon>
        <taxon>Fungi</taxon>
        <taxon>Fungi incertae sedis</taxon>
        <taxon>Mucoromycota</taxon>
        <taxon>Mucoromycotina</taxon>
        <taxon>Mucoromycetes</taxon>
        <taxon>Mucorales</taxon>
        <taxon>Mucorineae</taxon>
        <taxon>Rhizopodaceae</taxon>
        <taxon>Rhizopus</taxon>
    </lineage>
</organism>
<dbReference type="EMBL" id="KV921411">
    <property type="protein sequence ID" value="ORE15749.1"/>
    <property type="molecule type" value="Genomic_DNA"/>
</dbReference>
<dbReference type="Pfam" id="PF02602">
    <property type="entry name" value="HEM4"/>
    <property type="match status" value="1"/>
</dbReference>
<evidence type="ECO:0000313" key="3">
    <source>
        <dbReference type="Proteomes" id="UP000242381"/>
    </source>
</evidence>
<name>A0A0A1NTZ0_RHIZD</name>
<reference evidence="2 3" key="1">
    <citation type="journal article" date="2016" name="Proc. Natl. Acad. Sci. U.S.A.">
        <title>Lipid metabolic changes in an early divergent fungus govern the establishment of a mutualistic symbiosis with endobacteria.</title>
        <authorList>
            <person name="Lastovetsky O.A."/>
            <person name="Gaspar M.L."/>
            <person name="Mondo S.J."/>
            <person name="LaButti K.M."/>
            <person name="Sandor L."/>
            <person name="Grigoriev I.V."/>
            <person name="Henry S.A."/>
            <person name="Pawlowska T.E."/>
        </authorList>
    </citation>
    <scope>NUCLEOTIDE SEQUENCE [LARGE SCALE GENOMIC DNA]</scope>
    <source>
        <strain evidence="2 3">ATCC 11559</strain>
    </source>
</reference>
<feature type="domain" description="Tetrapyrrole biosynthesis uroporphyrinogen III synthase" evidence="1">
    <location>
        <begin position="18"/>
        <end position="252"/>
    </location>
</feature>
<dbReference type="PANTHER" id="PTHR12390">
    <property type="entry name" value="UROPORPHYRINOGEN III SYNTHASE"/>
    <property type="match status" value="1"/>
</dbReference>
<dbReference type="SUPFAM" id="SSF69618">
    <property type="entry name" value="HemD-like"/>
    <property type="match status" value="1"/>
</dbReference>
<protein>
    <submittedName>
        <fullName evidence="2">Tetrapyrrole biosynthesis, uroporphyrinogen III synthase</fullName>
    </submittedName>
</protein>
<dbReference type="Proteomes" id="UP000242381">
    <property type="component" value="Unassembled WGS sequence"/>
</dbReference>
<gene>
    <name evidence="2" type="ORF">BCV71DRAFT_228521</name>
</gene>
<evidence type="ECO:0000313" key="2">
    <source>
        <dbReference type="EMBL" id="ORE15749.1"/>
    </source>
</evidence>
<dbReference type="GO" id="GO:0006782">
    <property type="term" value="P:protoporphyrinogen IX biosynthetic process"/>
    <property type="evidence" value="ECO:0007669"/>
    <property type="project" value="UniProtKB-UniPathway"/>
</dbReference>
<proteinExistence type="predicted"/>
<dbReference type="InterPro" id="IPR003754">
    <property type="entry name" value="4pyrrol_synth_uPrphyn_synth"/>
</dbReference>
<dbReference type="PANTHER" id="PTHR12390:SF0">
    <property type="entry name" value="UROPORPHYRINOGEN-III SYNTHASE"/>
    <property type="match status" value="1"/>
</dbReference>
<dbReference type="Gene3D" id="3.40.50.10090">
    <property type="match status" value="2"/>
</dbReference>
<dbReference type="GO" id="GO:0004852">
    <property type="term" value="F:uroporphyrinogen-III synthase activity"/>
    <property type="evidence" value="ECO:0007669"/>
    <property type="project" value="InterPro"/>
</dbReference>
<accession>A0A0A1NTZ0</accession>
<dbReference type="CDD" id="cd06578">
    <property type="entry name" value="HemD"/>
    <property type="match status" value="1"/>
</dbReference>
<dbReference type="VEuPathDB" id="FungiDB:BCV72DRAFT_69138"/>
<dbReference type="InterPro" id="IPR039793">
    <property type="entry name" value="UROS/Hem4"/>
</dbReference>
<dbReference type="GO" id="GO:0005829">
    <property type="term" value="C:cytosol"/>
    <property type="evidence" value="ECO:0007669"/>
    <property type="project" value="TreeGrafter"/>
</dbReference>